<dbReference type="InterPro" id="IPR011009">
    <property type="entry name" value="Kinase-like_dom_sf"/>
</dbReference>
<dbReference type="GO" id="GO:0005524">
    <property type="term" value="F:ATP binding"/>
    <property type="evidence" value="ECO:0007669"/>
    <property type="project" value="InterPro"/>
</dbReference>
<dbReference type="Gene3D" id="3.30.200.20">
    <property type="entry name" value="Phosphorylase Kinase, domain 1"/>
    <property type="match status" value="1"/>
</dbReference>
<proteinExistence type="predicted"/>
<feature type="compositionally biased region" description="Polar residues" evidence="1">
    <location>
        <begin position="10"/>
        <end position="79"/>
    </location>
</feature>
<dbReference type="WBParaSite" id="PSAMB.scaffold273size59796.g4200.t1">
    <property type="protein sequence ID" value="PSAMB.scaffold273size59796.g4200.t1"/>
    <property type="gene ID" value="PSAMB.scaffold273size59796.g4200"/>
</dbReference>
<dbReference type="Proteomes" id="UP000887566">
    <property type="component" value="Unplaced"/>
</dbReference>
<dbReference type="InterPro" id="IPR000719">
    <property type="entry name" value="Prot_kinase_dom"/>
</dbReference>
<sequence>MADAHGGLTATVSKPTVKLLSTPSNTSAINGPTTMTAISQPNEDNISSTAVTKNATVEPSASANLNTKSAPGSDDTVQPKTVAESHSANEKGTESESDGDDAEEILEESPCKRWSKRREKVKQRDVPGIDFAFLAMDNETGNEVVWNEVQFSERKNFRAQEEKINAVFDNLTMLIHPNLVKFHKYWTDAKSEKPRIIFITEYMSSGPMSRFLTRTRKSNSSMSIKAWKKWCTQILSALNYLHSCDPPIVHGNLSCTTIFIQTNGLIKIGCVAPNAIHHHVKTFRENMKNMHYIAPEYELCTTVTPAADIYSFGICALEMAVAGGFGTNSDGSTPVVTPDLIKKSLESVDDPLQRNFIEICLAKDPEQRPTARELLFHRILFEVHSLKLLSAHALVSSEIYEALSEDKIRLKGVDMDKAALLKSASDASAPSDCSSYVDPPSKATVFVSEPQS</sequence>
<evidence type="ECO:0000313" key="4">
    <source>
        <dbReference type="WBParaSite" id="PSAMB.scaffold273size59796.g4200.t1"/>
    </source>
</evidence>
<dbReference type="GO" id="GO:0004672">
    <property type="term" value="F:protein kinase activity"/>
    <property type="evidence" value="ECO:0007669"/>
    <property type="project" value="InterPro"/>
</dbReference>
<dbReference type="InterPro" id="IPR050588">
    <property type="entry name" value="WNK_Ser-Thr_kinase"/>
</dbReference>
<dbReference type="PROSITE" id="PS50011">
    <property type="entry name" value="PROTEIN_KINASE_DOM"/>
    <property type="match status" value="1"/>
</dbReference>
<dbReference type="PANTHER" id="PTHR13902">
    <property type="entry name" value="SERINE/THREONINE-PROTEIN KINASE WNK WITH NO LYSINE -RELATED"/>
    <property type="match status" value="1"/>
</dbReference>
<feature type="region of interest" description="Disordered" evidence="1">
    <location>
        <begin position="1"/>
        <end position="108"/>
    </location>
</feature>
<dbReference type="AlphaFoldDB" id="A0A914VYF5"/>
<feature type="compositionally biased region" description="Acidic residues" evidence="1">
    <location>
        <begin position="95"/>
        <end position="107"/>
    </location>
</feature>
<dbReference type="FunFam" id="3.30.200.20:FF:000607">
    <property type="entry name" value="Nuclear receptor-binding protein 2a"/>
    <property type="match status" value="1"/>
</dbReference>
<evidence type="ECO:0000259" key="2">
    <source>
        <dbReference type="PROSITE" id="PS50011"/>
    </source>
</evidence>
<name>A0A914VYF5_9BILA</name>
<evidence type="ECO:0000256" key="1">
    <source>
        <dbReference type="SAM" id="MobiDB-lite"/>
    </source>
</evidence>
<dbReference type="FunFam" id="1.10.510.10:FF:000842">
    <property type="entry name" value="Nuclear receptor-binding protein"/>
    <property type="match status" value="1"/>
</dbReference>
<dbReference type="Pfam" id="PF00069">
    <property type="entry name" value="Pkinase"/>
    <property type="match status" value="1"/>
</dbReference>
<dbReference type="SUPFAM" id="SSF56112">
    <property type="entry name" value="Protein kinase-like (PK-like)"/>
    <property type="match status" value="1"/>
</dbReference>
<evidence type="ECO:0000313" key="3">
    <source>
        <dbReference type="Proteomes" id="UP000887566"/>
    </source>
</evidence>
<keyword evidence="3" id="KW-1185">Reference proteome</keyword>
<feature type="domain" description="Protein kinase" evidence="2">
    <location>
        <begin position="118"/>
        <end position="380"/>
    </location>
</feature>
<accession>A0A914VYF5</accession>
<organism evidence="3 4">
    <name type="scientific">Plectus sambesii</name>
    <dbReference type="NCBI Taxonomy" id="2011161"/>
    <lineage>
        <taxon>Eukaryota</taxon>
        <taxon>Metazoa</taxon>
        <taxon>Ecdysozoa</taxon>
        <taxon>Nematoda</taxon>
        <taxon>Chromadorea</taxon>
        <taxon>Plectida</taxon>
        <taxon>Plectina</taxon>
        <taxon>Plectoidea</taxon>
        <taxon>Plectidae</taxon>
        <taxon>Plectus</taxon>
    </lineage>
</organism>
<dbReference type="Gene3D" id="1.10.510.10">
    <property type="entry name" value="Transferase(Phosphotransferase) domain 1"/>
    <property type="match status" value="1"/>
</dbReference>
<protein>
    <submittedName>
        <fullName evidence="4">Protein kinase domain-containing protein</fullName>
    </submittedName>
</protein>
<reference evidence="4" key="1">
    <citation type="submission" date="2022-11" db="UniProtKB">
        <authorList>
            <consortium name="WormBaseParasite"/>
        </authorList>
    </citation>
    <scope>IDENTIFICATION</scope>
</reference>